<feature type="transmembrane region" description="Helical" evidence="7">
    <location>
        <begin position="110"/>
        <end position="130"/>
    </location>
</feature>
<dbReference type="GO" id="GO:0005886">
    <property type="term" value="C:plasma membrane"/>
    <property type="evidence" value="ECO:0007669"/>
    <property type="project" value="UniProtKB-SubCell"/>
</dbReference>
<evidence type="ECO:0000256" key="6">
    <source>
        <dbReference type="ARBA" id="ARBA00023136"/>
    </source>
</evidence>
<comment type="subcellular location">
    <subcellularLocation>
        <location evidence="1">Cell membrane</location>
        <topology evidence="1">Multi-pass membrane protein</topology>
    </subcellularLocation>
</comment>
<dbReference type="Pfam" id="PF07690">
    <property type="entry name" value="MFS_1"/>
    <property type="match status" value="1"/>
</dbReference>
<organism evidence="9 10">
    <name type="scientific">Glutamicibacter halophytocola</name>
    <dbReference type="NCBI Taxonomy" id="1933880"/>
    <lineage>
        <taxon>Bacteria</taxon>
        <taxon>Bacillati</taxon>
        <taxon>Actinomycetota</taxon>
        <taxon>Actinomycetes</taxon>
        <taxon>Micrococcales</taxon>
        <taxon>Micrococcaceae</taxon>
        <taxon>Glutamicibacter</taxon>
    </lineage>
</organism>
<dbReference type="SUPFAM" id="SSF103473">
    <property type="entry name" value="MFS general substrate transporter"/>
    <property type="match status" value="1"/>
</dbReference>
<evidence type="ECO:0000313" key="10">
    <source>
        <dbReference type="Proteomes" id="UP001060018"/>
    </source>
</evidence>
<evidence type="ECO:0000256" key="7">
    <source>
        <dbReference type="SAM" id="Phobius"/>
    </source>
</evidence>
<dbReference type="Proteomes" id="UP001060018">
    <property type="component" value="Chromosome"/>
</dbReference>
<keyword evidence="6 7" id="KW-0472">Membrane</keyword>
<name>A0AA94XY23_9MICC</name>
<feature type="transmembrane region" description="Helical" evidence="7">
    <location>
        <begin position="275"/>
        <end position="295"/>
    </location>
</feature>
<evidence type="ECO:0000256" key="2">
    <source>
        <dbReference type="ARBA" id="ARBA00022448"/>
    </source>
</evidence>
<dbReference type="AlphaFoldDB" id="A0AA94XY23"/>
<dbReference type="EMBL" id="CP102487">
    <property type="protein sequence ID" value="UUX58987.1"/>
    <property type="molecule type" value="Genomic_DNA"/>
</dbReference>
<keyword evidence="5 7" id="KW-1133">Transmembrane helix</keyword>
<evidence type="ECO:0000256" key="4">
    <source>
        <dbReference type="ARBA" id="ARBA00022692"/>
    </source>
</evidence>
<feature type="transmembrane region" description="Helical" evidence="7">
    <location>
        <begin position="339"/>
        <end position="361"/>
    </location>
</feature>
<feature type="transmembrane region" description="Helical" evidence="7">
    <location>
        <begin position="213"/>
        <end position="240"/>
    </location>
</feature>
<dbReference type="RefSeq" id="WP_206693370.1">
    <property type="nucleotide sequence ID" value="NZ_CP102487.1"/>
</dbReference>
<feature type="transmembrane region" description="Helical" evidence="7">
    <location>
        <begin position="80"/>
        <end position="98"/>
    </location>
</feature>
<feature type="transmembrane region" description="Helical" evidence="7">
    <location>
        <begin position="48"/>
        <end position="68"/>
    </location>
</feature>
<dbReference type="PANTHER" id="PTHR23517:SF13">
    <property type="entry name" value="MAJOR FACILITATOR SUPERFAMILY MFS_1"/>
    <property type="match status" value="1"/>
</dbReference>
<protein>
    <submittedName>
        <fullName evidence="9">MFS transporter</fullName>
    </submittedName>
</protein>
<evidence type="ECO:0000259" key="8">
    <source>
        <dbReference type="PROSITE" id="PS50850"/>
    </source>
</evidence>
<feature type="domain" description="Major facilitator superfamily (MFS) profile" evidence="8">
    <location>
        <begin position="9"/>
        <end position="392"/>
    </location>
</feature>
<dbReference type="InterPro" id="IPR011701">
    <property type="entry name" value="MFS"/>
</dbReference>
<feature type="transmembrane region" description="Helical" evidence="7">
    <location>
        <begin position="142"/>
        <end position="162"/>
    </location>
</feature>
<feature type="transmembrane region" description="Helical" evidence="7">
    <location>
        <begin position="12"/>
        <end position="36"/>
    </location>
</feature>
<feature type="transmembrane region" description="Helical" evidence="7">
    <location>
        <begin position="168"/>
        <end position="192"/>
    </location>
</feature>
<reference evidence="9" key="1">
    <citation type="journal article" date="2022" name="Pest Manag. Sci.">
        <title>Glutamicibacter halophytocola-mediated host fitness of potato tuber moth on Solanaceae crops.</title>
        <authorList>
            <person name="Wang W."/>
            <person name="Xiao G."/>
            <person name="Du G."/>
            <person name="Chang L."/>
            <person name="Yang Y."/>
            <person name="Ye J."/>
            <person name="Chen B."/>
        </authorList>
    </citation>
    <scope>NUCLEOTIDE SEQUENCE</scope>
    <source>
        <strain evidence="9">S2</strain>
    </source>
</reference>
<feature type="transmembrane region" description="Helical" evidence="7">
    <location>
        <begin position="301"/>
        <end position="327"/>
    </location>
</feature>
<feature type="transmembrane region" description="Helical" evidence="7">
    <location>
        <begin position="367"/>
        <end position="387"/>
    </location>
</feature>
<sequence>MKLRAKPKQAQGASLGIVLATYAIAMCGTTMPTALYPTLQDEYGLSTAASTQLFAIYAIVVLAVLCVFGSLSDAIGRKPVMILGLLASAASGMLYAVAEDAPMLFIARTLSGICAGLVTGTATAYLTDLVSSSARGAGISSVANMSGLGSGPALAAFLTYFVPSVPMIAFSVHAVLSGLCMALLAMIPDTVAHRGLGLKLSLPLIPRFALRDYCVGGLMTLGFAVMGGCTAMTSILVVRAFGITDLRLLGLIGSLIFVATTVGQKAGGKLVGEKAHLGFAGLMAGTALIALAPRLHGAAAVAVYLIGLLVAGLSHGALFPVGLGIVLRRIELRHRGSASSAFWVLGYALTALGALGLGWVGQLMGESMAVTCFGITIALCAAGCLLLHRQWSKPSAEGSPGTL</sequence>
<feature type="transmembrane region" description="Helical" evidence="7">
    <location>
        <begin position="246"/>
        <end position="263"/>
    </location>
</feature>
<proteinExistence type="predicted"/>
<dbReference type="GO" id="GO:0022857">
    <property type="term" value="F:transmembrane transporter activity"/>
    <property type="evidence" value="ECO:0007669"/>
    <property type="project" value="InterPro"/>
</dbReference>
<dbReference type="Gene3D" id="1.20.1250.20">
    <property type="entry name" value="MFS general substrate transporter like domains"/>
    <property type="match status" value="1"/>
</dbReference>
<keyword evidence="2" id="KW-0813">Transport</keyword>
<gene>
    <name evidence="9" type="ORF">NUH22_17100</name>
</gene>
<keyword evidence="3" id="KW-1003">Cell membrane</keyword>
<dbReference type="PROSITE" id="PS50850">
    <property type="entry name" value="MFS"/>
    <property type="match status" value="1"/>
</dbReference>
<dbReference type="InterPro" id="IPR020846">
    <property type="entry name" value="MFS_dom"/>
</dbReference>
<dbReference type="InterPro" id="IPR036259">
    <property type="entry name" value="MFS_trans_sf"/>
</dbReference>
<evidence type="ECO:0000256" key="5">
    <source>
        <dbReference type="ARBA" id="ARBA00022989"/>
    </source>
</evidence>
<dbReference type="InterPro" id="IPR050171">
    <property type="entry name" value="MFS_Transporters"/>
</dbReference>
<accession>A0AA94XY23</accession>
<dbReference type="PANTHER" id="PTHR23517">
    <property type="entry name" value="RESISTANCE PROTEIN MDTM, PUTATIVE-RELATED-RELATED"/>
    <property type="match status" value="1"/>
</dbReference>
<evidence type="ECO:0000313" key="9">
    <source>
        <dbReference type="EMBL" id="UUX58987.1"/>
    </source>
</evidence>
<keyword evidence="4 7" id="KW-0812">Transmembrane</keyword>
<evidence type="ECO:0000256" key="1">
    <source>
        <dbReference type="ARBA" id="ARBA00004651"/>
    </source>
</evidence>
<evidence type="ECO:0000256" key="3">
    <source>
        <dbReference type="ARBA" id="ARBA00022475"/>
    </source>
</evidence>